<evidence type="ECO:0000256" key="6">
    <source>
        <dbReference type="ARBA" id="ARBA00047984"/>
    </source>
</evidence>
<evidence type="ECO:0000256" key="3">
    <source>
        <dbReference type="ARBA" id="ARBA00022801"/>
    </source>
</evidence>
<dbReference type="Pfam" id="PF21010">
    <property type="entry name" value="HA2_C"/>
    <property type="match status" value="1"/>
</dbReference>
<dbReference type="PROSITE" id="PS00690">
    <property type="entry name" value="DEAH_ATP_HELICASE"/>
    <property type="match status" value="1"/>
</dbReference>
<feature type="compositionally biased region" description="Basic and acidic residues" evidence="7">
    <location>
        <begin position="1"/>
        <end position="13"/>
    </location>
</feature>
<dbReference type="InterPro" id="IPR048333">
    <property type="entry name" value="HA2_WH"/>
</dbReference>
<dbReference type="InterPro" id="IPR007502">
    <property type="entry name" value="Helicase-assoc_dom"/>
</dbReference>
<dbReference type="PROSITE" id="PS51194">
    <property type="entry name" value="HELICASE_CTER"/>
    <property type="match status" value="1"/>
</dbReference>
<feature type="domain" description="Helicase C-terminal" evidence="9">
    <location>
        <begin position="233"/>
        <end position="409"/>
    </location>
</feature>
<dbReference type="GO" id="GO:0003725">
    <property type="term" value="F:double-stranded RNA binding"/>
    <property type="evidence" value="ECO:0000318"/>
    <property type="project" value="GO_Central"/>
</dbReference>
<dbReference type="RefSeq" id="XP_030838003.1">
    <property type="nucleotide sequence ID" value="XM_030982143.1"/>
</dbReference>
<evidence type="ECO:0000259" key="8">
    <source>
        <dbReference type="PROSITE" id="PS51192"/>
    </source>
</evidence>
<keyword evidence="2" id="KW-0547">Nucleotide-binding</keyword>
<dbReference type="CDD" id="cd18791">
    <property type="entry name" value="SF2_C_RHA"/>
    <property type="match status" value="1"/>
</dbReference>
<dbReference type="GO" id="GO:0005524">
    <property type="term" value="F:ATP binding"/>
    <property type="evidence" value="ECO:0007669"/>
    <property type="project" value="UniProtKB-KW"/>
</dbReference>
<dbReference type="Pfam" id="PF07717">
    <property type="entry name" value="OB_NTP_bind"/>
    <property type="match status" value="1"/>
</dbReference>
<dbReference type="GO" id="GO:0016787">
    <property type="term" value="F:hydrolase activity"/>
    <property type="evidence" value="ECO:0007669"/>
    <property type="project" value="UniProtKB-KW"/>
</dbReference>
<dbReference type="FunCoup" id="A0A7M7NKL5">
    <property type="interactions" value="465"/>
</dbReference>
<dbReference type="SMART" id="SM00487">
    <property type="entry name" value="DEXDc"/>
    <property type="match status" value="1"/>
</dbReference>
<dbReference type="SUPFAM" id="SSF52540">
    <property type="entry name" value="P-loop containing nucleoside triphosphate hydrolases"/>
    <property type="match status" value="1"/>
</dbReference>
<dbReference type="PROSITE" id="PS51192">
    <property type="entry name" value="HELICASE_ATP_BIND_1"/>
    <property type="match status" value="1"/>
</dbReference>
<name>A0A7M7NKL5_STRPU</name>
<dbReference type="FunFam" id="3.40.50.300:FF:000145">
    <property type="entry name" value="probable ATP-dependent RNA helicase DHX40"/>
    <property type="match status" value="1"/>
</dbReference>
<dbReference type="FunFam" id="1.20.120.1080:FF:000035">
    <property type="entry name" value="Pre-mRNA-splicing factor ATP-dependent RNA helicase, putative"/>
    <property type="match status" value="1"/>
</dbReference>
<evidence type="ECO:0000313" key="10">
    <source>
        <dbReference type="EnsemblMetazoa" id="XP_030838003"/>
    </source>
</evidence>
<keyword evidence="11" id="KW-1185">Reference proteome</keyword>
<feature type="domain" description="Helicase ATP-binding" evidence="8">
    <location>
        <begin position="44"/>
        <end position="211"/>
    </location>
</feature>
<dbReference type="OrthoDB" id="10253254at2759"/>
<feature type="region of interest" description="Disordered" evidence="7">
    <location>
        <begin position="1"/>
        <end position="27"/>
    </location>
</feature>
<evidence type="ECO:0000256" key="4">
    <source>
        <dbReference type="ARBA" id="ARBA00022806"/>
    </source>
</evidence>
<dbReference type="InParanoid" id="A0A7M7NKL5"/>
<feature type="compositionally biased region" description="Polar residues" evidence="7">
    <location>
        <begin position="18"/>
        <end position="27"/>
    </location>
</feature>
<dbReference type="Pfam" id="PF00271">
    <property type="entry name" value="Helicase_C"/>
    <property type="match status" value="1"/>
</dbReference>
<dbReference type="Pfam" id="PF00270">
    <property type="entry name" value="DEAD"/>
    <property type="match status" value="1"/>
</dbReference>
<dbReference type="EnsemblMetazoa" id="XM_030982143">
    <property type="protein sequence ID" value="XP_030838003"/>
    <property type="gene ID" value="LOC587739"/>
</dbReference>
<keyword evidence="3" id="KW-0378">Hydrolase</keyword>
<evidence type="ECO:0000256" key="7">
    <source>
        <dbReference type="SAM" id="MobiDB-lite"/>
    </source>
</evidence>
<evidence type="ECO:0000259" key="9">
    <source>
        <dbReference type="PROSITE" id="PS51194"/>
    </source>
</evidence>
<dbReference type="GeneID" id="587739"/>
<dbReference type="CDD" id="cd17978">
    <property type="entry name" value="DEXHc_DHX33"/>
    <property type="match status" value="1"/>
</dbReference>
<dbReference type="Pfam" id="PF04408">
    <property type="entry name" value="WHD_HA2"/>
    <property type="match status" value="1"/>
</dbReference>
<dbReference type="KEGG" id="spu:587739"/>
<dbReference type="InterPro" id="IPR011709">
    <property type="entry name" value="DEAD-box_helicase_OB_fold"/>
</dbReference>
<dbReference type="PANTHER" id="PTHR18934">
    <property type="entry name" value="ATP-DEPENDENT RNA HELICASE"/>
    <property type="match status" value="1"/>
</dbReference>
<dbReference type="GO" id="GO:0045943">
    <property type="term" value="P:positive regulation of transcription by RNA polymerase I"/>
    <property type="evidence" value="ECO:0000318"/>
    <property type="project" value="GO_Central"/>
</dbReference>
<dbReference type="Gene3D" id="3.40.50.300">
    <property type="entry name" value="P-loop containing nucleotide triphosphate hydrolases"/>
    <property type="match status" value="2"/>
</dbReference>
<dbReference type="GO" id="GO:0003724">
    <property type="term" value="F:RNA helicase activity"/>
    <property type="evidence" value="ECO:0007669"/>
    <property type="project" value="UniProtKB-EC"/>
</dbReference>
<dbReference type="OMA" id="CHENFLH"/>
<dbReference type="SMART" id="SM00847">
    <property type="entry name" value="HA2"/>
    <property type="match status" value="1"/>
</dbReference>
<dbReference type="InterPro" id="IPR001650">
    <property type="entry name" value="Helicase_C-like"/>
</dbReference>
<dbReference type="AlphaFoldDB" id="A0A7M7NKL5"/>
<accession>A0A7M7NKL5</accession>
<evidence type="ECO:0000256" key="2">
    <source>
        <dbReference type="ARBA" id="ARBA00022741"/>
    </source>
</evidence>
<dbReference type="PANTHER" id="PTHR18934:SF118">
    <property type="entry name" value="ATP-DEPENDENT RNA HELICASE DHX33"/>
    <property type="match status" value="1"/>
</dbReference>
<dbReference type="FunFam" id="3.40.50.300:FF:000750">
    <property type="entry name" value="Putative ATP-dependent RNA helicase DHX33"/>
    <property type="match status" value="1"/>
</dbReference>
<dbReference type="InterPro" id="IPR027417">
    <property type="entry name" value="P-loop_NTPase"/>
</dbReference>
<dbReference type="EC" id="3.6.4.13" evidence="1"/>
<comment type="catalytic activity">
    <reaction evidence="6">
        <text>ATP + H2O = ADP + phosphate + H(+)</text>
        <dbReference type="Rhea" id="RHEA:13065"/>
        <dbReference type="ChEBI" id="CHEBI:15377"/>
        <dbReference type="ChEBI" id="CHEBI:15378"/>
        <dbReference type="ChEBI" id="CHEBI:30616"/>
        <dbReference type="ChEBI" id="CHEBI:43474"/>
        <dbReference type="ChEBI" id="CHEBI:456216"/>
        <dbReference type="EC" id="3.6.4.13"/>
    </reaction>
</comment>
<sequence length="664" mass="74707">MTDEERAGWDHTPKKQKTSNSSPENDLYQQRCSLPIYPARGKLITEIRKAASVVVLGETGSGKTTQIPQYLLEAGMTKAGMIAVTQPRRVAAISISTRVADEMGCELGTQVGYCVRFDDATSEQTKIKYMTDGMLLREAILDPKLSRYSIVVLDEAHERTVHTDVLFGVVKAAQQHRANGNRPLKIVVMSATMDVDSFSQYFNKAPVLYLQGRQHPIELMYSSSSQPDYLFSTLVTIFQIHQEQPVSEDMLVFLTGQEEIESVARSVREVALDLPQNVPGLVAIPMYASLPPGQQLRVFQPAPSGKRKIILATNIAETSVTIPGIKHVIDTGKVKAKSYQAGSGLDLLRVQWVSQAQAWQRTGRSGREDSGTCWRMYTEDEFTKLLANTIPEIQRCNLSSVVLQIMALGIKNVLTFDFMDPPPRESLEAALKHLELLGAVSRERHLHLTPIGKEMSTYPLDPPMSKVIISAKDYGCLEEILTIVSVLSVESILHSPMSKRDKALAAWKKFYCSEGDHVTLLSVYRAFKAVKNKKEWCRENYINHRNLKHAMEVRKQLRDLCVRANLTLQSCGHDFTAIRKCLIQGLFMYSAELQCDGSYLTLDRKQTVSIHPSSCLFQCKPSYLLYSELVQTSKCYMRNVCVVDAEWLYETAPSFFRQRCGKKR</sequence>
<dbReference type="SMART" id="SM00490">
    <property type="entry name" value="HELICc"/>
    <property type="match status" value="1"/>
</dbReference>
<dbReference type="Gene3D" id="1.20.120.1080">
    <property type="match status" value="1"/>
</dbReference>
<reference evidence="11" key="1">
    <citation type="submission" date="2015-02" db="EMBL/GenBank/DDBJ databases">
        <title>Genome sequencing for Strongylocentrotus purpuratus.</title>
        <authorList>
            <person name="Murali S."/>
            <person name="Liu Y."/>
            <person name="Vee V."/>
            <person name="English A."/>
            <person name="Wang M."/>
            <person name="Skinner E."/>
            <person name="Han Y."/>
            <person name="Muzny D.M."/>
            <person name="Worley K.C."/>
            <person name="Gibbs R.A."/>
        </authorList>
    </citation>
    <scope>NUCLEOTIDE SEQUENCE</scope>
</reference>
<reference evidence="10" key="2">
    <citation type="submission" date="2021-01" db="UniProtKB">
        <authorList>
            <consortium name="EnsemblMetazoa"/>
        </authorList>
    </citation>
    <scope>IDENTIFICATION</scope>
</reference>
<dbReference type="Proteomes" id="UP000007110">
    <property type="component" value="Unassembled WGS sequence"/>
</dbReference>
<evidence type="ECO:0000256" key="5">
    <source>
        <dbReference type="ARBA" id="ARBA00022840"/>
    </source>
</evidence>
<dbReference type="InterPro" id="IPR011545">
    <property type="entry name" value="DEAD/DEAH_box_helicase_dom"/>
</dbReference>
<dbReference type="GO" id="GO:0004386">
    <property type="term" value="F:helicase activity"/>
    <property type="evidence" value="ECO:0000318"/>
    <property type="project" value="GO_Central"/>
</dbReference>
<evidence type="ECO:0000313" key="11">
    <source>
        <dbReference type="Proteomes" id="UP000007110"/>
    </source>
</evidence>
<evidence type="ECO:0000256" key="1">
    <source>
        <dbReference type="ARBA" id="ARBA00012552"/>
    </source>
</evidence>
<dbReference type="InterPro" id="IPR014001">
    <property type="entry name" value="Helicase_ATP-bd"/>
</dbReference>
<organism evidence="10 11">
    <name type="scientific">Strongylocentrotus purpuratus</name>
    <name type="common">Purple sea urchin</name>
    <dbReference type="NCBI Taxonomy" id="7668"/>
    <lineage>
        <taxon>Eukaryota</taxon>
        <taxon>Metazoa</taxon>
        <taxon>Echinodermata</taxon>
        <taxon>Eleutherozoa</taxon>
        <taxon>Echinozoa</taxon>
        <taxon>Echinoidea</taxon>
        <taxon>Euechinoidea</taxon>
        <taxon>Echinacea</taxon>
        <taxon>Camarodonta</taxon>
        <taxon>Echinidea</taxon>
        <taxon>Strongylocentrotidae</taxon>
        <taxon>Strongylocentrotus</taxon>
    </lineage>
</organism>
<dbReference type="CTD" id="56919"/>
<keyword evidence="5" id="KW-0067">ATP-binding</keyword>
<dbReference type="InterPro" id="IPR002464">
    <property type="entry name" value="DNA/RNA_helicase_DEAH_CS"/>
</dbReference>
<dbReference type="GO" id="GO:0005730">
    <property type="term" value="C:nucleolus"/>
    <property type="evidence" value="ECO:0000318"/>
    <property type="project" value="GO_Central"/>
</dbReference>
<keyword evidence="4" id="KW-0347">Helicase</keyword>
<proteinExistence type="predicted"/>
<protein>
    <recommendedName>
        <fullName evidence="1">RNA helicase</fullName>
        <ecNumber evidence="1">3.6.4.13</ecNumber>
    </recommendedName>
</protein>